<sequence>MSYSNASGAGETPMIEIDLDVRDFSSNWANCDLVSSYVSRMVCHNRLDSMLFANLYSSALNELMETTFHRHGNNGKVVCRFKRRENGDRIEIDMPGSEDIARFYDDAVALTKRPDKDAIYLDRLFSAETPDKSLGLLELSVDYGAEFSLTRDQSNNRICLTADLVFEDKAS</sequence>
<dbReference type="AlphaFoldDB" id="A0A0M6ZVX1"/>
<proteinExistence type="predicted"/>
<dbReference type="STRING" id="388408.LAX5112_01149"/>
<reference evidence="2" key="1">
    <citation type="submission" date="2015-07" db="EMBL/GenBank/DDBJ databases">
        <authorList>
            <person name="Rodrigo-Torres Lidia"/>
            <person name="Arahal R.David."/>
        </authorList>
    </citation>
    <scope>NUCLEOTIDE SEQUENCE [LARGE SCALE GENOMIC DNA]</scope>
    <source>
        <strain evidence="2">CECT 5112</strain>
    </source>
</reference>
<keyword evidence="2" id="KW-1185">Reference proteome</keyword>
<dbReference type="RefSeq" id="WP_144432050.1">
    <property type="nucleotide sequence ID" value="NZ_CXWD01000004.1"/>
</dbReference>
<evidence type="ECO:0008006" key="3">
    <source>
        <dbReference type="Google" id="ProtNLM"/>
    </source>
</evidence>
<dbReference type="EMBL" id="CXWD01000004">
    <property type="protein sequence ID" value="CTQ66939.1"/>
    <property type="molecule type" value="Genomic_DNA"/>
</dbReference>
<name>A0A0M6ZVX1_9HYPH</name>
<organism evidence="1 2">
    <name type="scientific">Roseibium alexandrii</name>
    <dbReference type="NCBI Taxonomy" id="388408"/>
    <lineage>
        <taxon>Bacteria</taxon>
        <taxon>Pseudomonadati</taxon>
        <taxon>Pseudomonadota</taxon>
        <taxon>Alphaproteobacteria</taxon>
        <taxon>Hyphomicrobiales</taxon>
        <taxon>Stappiaceae</taxon>
        <taxon>Roseibium</taxon>
    </lineage>
</organism>
<protein>
    <recommendedName>
        <fullName evidence="3">Ubiquinone biosynthesis methyltransferase UbiE</fullName>
    </recommendedName>
</protein>
<dbReference type="Proteomes" id="UP000053235">
    <property type="component" value="Unassembled WGS sequence"/>
</dbReference>
<evidence type="ECO:0000313" key="2">
    <source>
        <dbReference type="Proteomes" id="UP000053235"/>
    </source>
</evidence>
<gene>
    <name evidence="1" type="ORF">LAX5112_01149</name>
</gene>
<evidence type="ECO:0000313" key="1">
    <source>
        <dbReference type="EMBL" id="CTQ66939.1"/>
    </source>
</evidence>
<dbReference type="OrthoDB" id="7676982at2"/>
<accession>A0A0M6ZVX1</accession>